<evidence type="ECO:0000313" key="3">
    <source>
        <dbReference type="Proteomes" id="UP001334248"/>
    </source>
</evidence>
<comment type="caution">
    <text evidence="2">The sequence shown here is derived from an EMBL/GenBank/DDBJ whole genome shotgun (WGS) entry which is preliminary data.</text>
</comment>
<reference evidence="2 3" key="1">
    <citation type="journal article" date="2023" name="Res Sq">
        <title>Genomic and morphological characterization of Knufia obscura isolated from the Mars 2020 spacecraft assembly facility.</title>
        <authorList>
            <person name="Chander A.M."/>
            <person name="Teixeira M.M."/>
            <person name="Singh N.K."/>
            <person name="Williams M.P."/>
            <person name="Parker C.W."/>
            <person name="Leo P."/>
            <person name="Stajich J.E."/>
            <person name="Torok T."/>
            <person name="Tighe S."/>
            <person name="Mason C.E."/>
            <person name="Venkateswaran K."/>
        </authorList>
    </citation>
    <scope>NUCLEOTIDE SEQUENCE [LARGE SCALE GENOMIC DNA]</scope>
    <source>
        <strain evidence="2 3">CCFEE 5817</strain>
    </source>
</reference>
<dbReference type="Proteomes" id="UP001334248">
    <property type="component" value="Unassembled WGS sequence"/>
</dbReference>
<sequence length="187" mass="20985">MRYHMCFGLAALLDEVVARFSNSSIGIGVFLFSKLSGEASSTIMQRSRALKLDPFVQEAAAFGSNVLRRLLGRGPRCTAIEDGKISTNTGDGSFLDVYGQRETRQGLEYFCRFEIWLRAEAGIPHKQIHEYNNEAVRSCRLQSLRKRKHESGHENTGARVPGRAQYHNGHARNKKDGLVDATTSRRK</sequence>
<name>A0ABR0R861_9EURO</name>
<feature type="region of interest" description="Disordered" evidence="1">
    <location>
        <begin position="144"/>
        <end position="187"/>
    </location>
</feature>
<gene>
    <name evidence="2" type="ORF">PMZ80_011323</name>
</gene>
<evidence type="ECO:0000313" key="2">
    <source>
        <dbReference type="EMBL" id="KAK5936442.1"/>
    </source>
</evidence>
<dbReference type="RefSeq" id="XP_064724532.1">
    <property type="nucleotide sequence ID" value="XM_064879702.1"/>
</dbReference>
<organism evidence="2 3">
    <name type="scientific">Knufia obscura</name>
    <dbReference type="NCBI Taxonomy" id="1635080"/>
    <lineage>
        <taxon>Eukaryota</taxon>
        <taxon>Fungi</taxon>
        <taxon>Dikarya</taxon>
        <taxon>Ascomycota</taxon>
        <taxon>Pezizomycotina</taxon>
        <taxon>Eurotiomycetes</taxon>
        <taxon>Chaetothyriomycetidae</taxon>
        <taxon>Chaetothyriales</taxon>
        <taxon>Trichomeriaceae</taxon>
        <taxon>Knufia</taxon>
    </lineage>
</organism>
<dbReference type="GeneID" id="90004772"/>
<keyword evidence="3" id="KW-1185">Reference proteome</keyword>
<accession>A0ABR0R861</accession>
<dbReference type="EMBL" id="JAVHJV010000050">
    <property type="protein sequence ID" value="KAK5936442.1"/>
    <property type="molecule type" value="Genomic_DNA"/>
</dbReference>
<evidence type="ECO:0000256" key="1">
    <source>
        <dbReference type="SAM" id="MobiDB-lite"/>
    </source>
</evidence>
<protein>
    <submittedName>
        <fullName evidence="2">Uncharacterized protein</fullName>
    </submittedName>
</protein>
<proteinExistence type="predicted"/>